<dbReference type="InterPro" id="IPR001173">
    <property type="entry name" value="Glyco_trans_2-like"/>
</dbReference>
<reference evidence="9" key="1">
    <citation type="submission" date="2019-10" db="EMBL/GenBank/DDBJ databases">
        <title>Description of Paenibacillus glebae sp. nov.</title>
        <authorList>
            <person name="Carlier A."/>
            <person name="Qi S."/>
        </authorList>
    </citation>
    <scope>NUCLEOTIDE SEQUENCE</scope>
    <source>
        <strain evidence="9">LMG 31456</strain>
    </source>
</reference>
<dbReference type="Gene3D" id="3.90.550.10">
    <property type="entry name" value="Spore Coat Polysaccharide Biosynthesis Protein SpsA, Chain A"/>
    <property type="match status" value="1"/>
</dbReference>
<evidence type="ECO:0000259" key="8">
    <source>
        <dbReference type="Pfam" id="PF00535"/>
    </source>
</evidence>
<dbReference type="AlphaFoldDB" id="A0A972K6H7"/>
<protein>
    <submittedName>
        <fullName evidence="9">Glycosyltransferase</fullName>
    </submittedName>
</protein>
<evidence type="ECO:0000256" key="4">
    <source>
        <dbReference type="ARBA" id="ARBA00022692"/>
    </source>
</evidence>
<evidence type="ECO:0000256" key="3">
    <source>
        <dbReference type="ARBA" id="ARBA00022679"/>
    </source>
</evidence>
<dbReference type="InterPro" id="IPR029044">
    <property type="entry name" value="Nucleotide-diphossugar_trans"/>
</dbReference>
<dbReference type="Proteomes" id="UP000641588">
    <property type="component" value="Unassembled WGS sequence"/>
</dbReference>
<evidence type="ECO:0000256" key="6">
    <source>
        <dbReference type="ARBA" id="ARBA00023136"/>
    </source>
</evidence>
<feature type="transmembrane region" description="Helical" evidence="7">
    <location>
        <begin position="263"/>
        <end position="288"/>
    </location>
</feature>
<comment type="caution">
    <text evidence="9">The sequence shown here is derived from an EMBL/GenBank/DDBJ whole genome shotgun (WGS) entry which is preliminary data.</text>
</comment>
<keyword evidence="3" id="KW-0808">Transferase</keyword>
<keyword evidence="6 7" id="KW-0472">Membrane</keyword>
<dbReference type="InterPro" id="IPR050256">
    <property type="entry name" value="Glycosyltransferase_2"/>
</dbReference>
<dbReference type="PANTHER" id="PTHR48090">
    <property type="entry name" value="UNDECAPRENYL-PHOSPHATE 4-DEOXY-4-FORMAMIDO-L-ARABINOSE TRANSFERASE-RELATED"/>
    <property type="match status" value="1"/>
</dbReference>
<evidence type="ECO:0000313" key="10">
    <source>
        <dbReference type="Proteomes" id="UP000641588"/>
    </source>
</evidence>
<gene>
    <name evidence="9" type="ORF">GC093_33715</name>
</gene>
<keyword evidence="5 7" id="KW-1133">Transmembrane helix</keyword>
<keyword evidence="10" id="KW-1185">Reference proteome</keyword>
<feature type="domain" description="Glycosyltransferase 2-like" evidence="8">
    <location>
        <begin position="6"/>
        <end position="169"/>
    </location>
</feature>
<comment type="subcellular location">
    <subcellularLocation>
        <location evidence="1">Membrane</location>
        <topology evidence="1">Multi-pass membrane protein</topology>
    </subcellularLocation>
</comment>
<evidence type="ECO:0000313" key="9">
    <source>
        <dbReference type="EMBL" id="NOU98152.1"/>
    </source>
</evidence>
<evidence type="ECO:0000256" key="1">
    <source>
        <dbReference type="ARBA" id="ARBA00004141"/>
    </source>
</evidence>
<dbReference type="EMBL" id="WHOD01000128">
    <property type="protein sequence ID" value="NOU98152.1"/>
    <property type="molecule type" value="Genomic_DNA"/>
</dbReference>
<dbReference type="SUPFAM" id="SSF53448">
    <property type="entry name" value="Nucleotide-diphospho-sugar transferases"/>
    <property type="match status" value="1"/>
</dbReference>
<keyword evidence="2" id="KW-0328">Glycosyltransferase</keyword>
<evidence type="ECO:0000256" key="7">
    <source>
        <dbReference type="SAM" id="Phobius"/>
    </source>
</evidence>
<proteinExistence type="predicted"/>
<dbReference type="GO" id="GO:0005886">
    <property type="term" value="C:plasma membrane"/>
    <property type="evidence" value="ECO:0007669"/>
    <property type="project" value="TreeGrafter"/>
</dbReference>
<accession>A0A972K6H7</accession>
<organism evidence="9 10">
    <name type="scientific">Paenibacillus foliorum</name>
    <dbReference type="NCBI Taxonomy" id="2654974"/>
    <lineage>
        <taxon>Bacteria</taxon>
        <taxon>Bacillati</taxon>
        <taxon>Bacillota</taxon>
        <taxon>Bacilli</taxon>
        <taxon>Bacillales</taxon>
        <taxon>Paenibacillaceae</taxon>
        <taxon>Paenibacillus</taxon>
    </lineage>
</organism>
<evidence type="ECO:0000256" key="2">
    <source>
        <dbReference type="ARBA" id="ARBA00022676"/>
    </source>
</evidence>
<dbReference type="RefSeq" id="WP_171656396.1">
    <property type="nucleotide sequence ID" value="NZ_WHOD01000128.1"/>
</dbReference>
<name>A0A972K6H7_9BACL</name>
<feature type="transmembrane region" description="Helical" evidence="7">
    <location>
        <begin position="230"/>
        <end position="251"/>
    </location>
</feature>
<dbReference type="PANTHER" id="PTHR48090:SF1">
    <property type="entry name" value="PROPHAGE BACTOPRENOL GLUCOSYL TRANSFERASE HOMOLOG"/>
    <property type="match status" value="1"/>
</dbReference>
<evidence type="ECO:0000256" key="5">
    <source>
        <dbReference type="ARBA" id="ARBA00022989"/>
    </source>
</evidence>
<keyword evidence="4 7" id="KW-0812">Transmembrane</keyword>
<sequence length="320" mass="36641">MSIQYSIIVPVFNEESVIYKTYRRLKQVMEPIGEAYELLFVNDGSRDNTASLLSSYSERDETVKLINFSRHYGHQIAITAGMDYAVGEAVVIMDANRQNPLEQIPEMIAKWKEGFDVVYMKRAAHKENTWFKKLIGSLFSRILRTSADIIISLDSSEFRLLDRKVYEELRQFSGKNHLLDGMVNWVGFRQASVLYDQGEQVSRKPKLAFKKLLKLCLDVIISFSFKPLKLAGYLGVVLSIMGIFSLMALIYVKLFTDTIISVWHSLAVFQLFTGGLTMMMIGILGVYIGRIYDVARRRHLYIVRDCNGITKRESRIKGAS</sequence>
<dbReference type="Pfam" id="PF00535">
    <property type="entry name" value="Glycos_transf_2"/>
    <property type="match status" value="1"/>
</dbReference>
<dbReference type="GO" id="GO:0016757">
    <property type="term" value="F:glycosyltransferase activity"/>
    <property type="evidence" value="ECO:0007669"/>
    <property type="project" value="UniProtKB-KW"/>
</dbReference>
<dbReference type="CDD" id="cd04187">
    <property type="entry name" value="DPM1_like_bac"/>
    <property type="match status" value="1"/>
</dbReference>